<feature type="non-terminal residue" evidence="1">
    <location>
        <position position="1"/>
    </location>
</feature>
<evidence type="ECO:0000313" key="2">
    <source>
        <dbReference type="Proteomes" id="UP001432322"/>
    </source>
</evidence>
<comment type="caution">
    <text evidence="1">The sequence shown here is derived from an EMBL/GenBank/DDBJ whole genome shotgun (WGS) entry which is preliminary data.</text>
</comment>
<protein>
    <submittedName>
        <fullName evidence="1">Uncharacterized protein</fullName>
    </submittedName>
</protein>
<dbReference type="EMBL" id="BTSY01000005">
    <property type="protein sequence ID" value="GMT27672.1"/>
    <property type="molecule type" value="Genomic_DNA"/>
</dbReference>
<name>A0AAV5WCF4_9BILA</name>
<dbReference type="AlphaFoldDB" id="A0AAV5WCF4"/>
<gene>
    <name evidence="1" type="ORF">PFISCL1PPCAC_18969</name>
</gene>
<accession>A0AAV5WCF4</accession>
<keyword evidence="2" id="KW-1185">Reference proteome</keyword>
<sequence length="128" mass="14541">SMFELSVDEVEETEHSISTVATVIRRLNNRIETITIKVNPYEISHFSLLEVLCETTNKEVFILTDGTQSAVSPLTSKFDLSFLIRFIKTCTKIVYTSFVCPSLSINDIIELKKVVIDRKISIVIVITR</sequence>
<organism evidence="1 2">
    <name type="scientific">Pristionchus fissidentatus</name>
    <dbReference type="NCBI Taxonomy" id="1538716"/>
    <lineage>
        <taxon>Eukaryota</taxon>
        <taxon>Metazoa</taxon>
        <taxon>Ecdysozoa</taxon>
        <taxon>Nematoda</taxon>
        <taxon>Chromadorea</taxon>
        <taxon>Rhabditida</taxon>
        <taxon>Rhabditina</taxon>
        <taxon>Diplogasteromorpha</taxon>
        <taxon>Diplogasteroidea</taxon>
        <taxon>Neodiplogasteridae</taxon>
        <taxon>Pristionchus</taxon>
    </lineage>
</organism>
<dbReference type="Proteomes" id="UP001432322">
    <property type="component" value="Unassembled WGS sequence"/>
</dbReference>
<evidence type="ECO:0000313" key="1">
    <source>
        <dbReference type="EMBL" id="GMT27672.1"/>
    </source>
</evidence>
<reference evidence="1" key="1">
    <citation type="submission" date="2023-10" db="EMBL/GenBank/DDBJ databases">
        <title>Genome assembly of Pristionchus species.</title>
        <authorList>
            <person name="Yoshida K."/>
            <person name="Sommer R.J."/>
        </authorList>
    </citation>
    <scope>NUCLEOTIDE SEQUENCE</scope>
    <source>
        <strain evidence="1">RS5133</strain>
    </source>
</reference>
<proteinExistence type="predicted"/>